<organism evidence="5 6">
    <name type="scientific">Bosea minatitlanensis</name>
    <dbReference type="NCBI Taxonomy" id="128782"/>
    <lineage>
        <taxon>Bacteria</taxon>
        <taxon>Pseudomonadati</taxon>
        <taxon>Pseudomonadota</taxon>
        <taxon>Alphaproteobacteria</taxon>
        <taxon>Hyphomicrobiales</taxon>
        <taxon>Boseaceae</taxon>
        <taxon>Bosea</taxon>
    </lineage>
</organism>
<comment type="caution">
    <text evidence="5">The sequence shown here is derived from an EMBL/GenBank/DDBJ whole genome shotgun (WGS) entry which is preliminary data.</text>
</comment>
<dbReference type="CDD" id="cd03219">
    <property type="entry name" value="ABC_Mj1267_LivG_branched"/>
    <property type="match status" value="1"/>
</dbReference>
<dbReference type="RefSeq" id="WP_260348219.1">
    <property type="nucleotide sequence ID" value="NZ_JAOAOS010000004.1"/>
</dbReference>
<evidence type="ECO:0000256" key="1">
    <source>
        <dbReference type="ARBA" id="ARBA00022448"/>
    </source>
</evidence>
<sequence length="248" mass="26492">MTKTFGGVTALDKVDFSVAPGRIAGLIGPNGAGKSTFFNVLTGVLPGNGGEIRFDGKRLNGLQPHARVRLGMVRTFQKIHPFHGMTVLESVMVGCHTRGGAGMLSAMLRLPAVKAEERRFREAAEAALAFVGLGRQAQAPADALPLGHQRLLQIACGLVTDPRVMLLDEPASGLDANETARLADLLIAIRAQGKTLVLVEHDMSLVMKICDQITVLSFGRRLANGSPDEVRRNPKVIEAYLGSGEHRA</sequence>
<dbReference type="SUPFAM" id="SSF52540">
    <property type="entry name" value="P-loop containing nucleoside triphosphate hydrolases"/>
    <property type="match status" value="1"/>
</dbReference>
<feature type="domain" description="ABC transporter" evidence="4">
    <location>
        <begin position="2"/>
        <end position="243"/>
    </location>
</feature>
<reference evidence="6" key="1">
    <citation type="journal article" date="2019" name="Int. J. Syst. Evol. Microbiol.">
        <title>The Global Catalogue of Microorganisms (GCM) 10K type strain sequencing project: providing services to taxonomists for standard genome sequencing and annotation.</title>
        <authorList>
            <consortium name="The Broad Institute Genomics Platform"/>
            <consortium name="The Broad Institute Genome Sequencing Center for Infectious Disease"/>
            <person name="Wu L."/>
            <person name="Ma J."/>
        </authorList>
    </citation>
    <scope>NUCLEOTIDE SEQUENCE [LARGE SCALE GENOMIC DNA]</scope>
    <source>
        <strain evidence="6">CGMCC 1.15643</strain>
    </source>
</reference>
<keyword evidence="6" id="KW-1185">Reference proteome</keyword>
<dbReference type="PANTHER" id="PTHR45772">
    <property type="entry name" value="CONSERVED COMPONENT OF ABC TRANSPORTER FOR NATURAL AMINO ACIDS-RELATED"/>
    <property type="match status" value="1"/>
</dbReference>
<dbReference type="Proteomes" id="UP001595976">
    <property type="component" value="Unassembled WGS sequence"/>
</dbReference>
<evidence type="ECO:0000313" key="6">
    <source>
        <dbReference type="Proteomes" id="UP001595976"/>
    </source>
</evidence>
<evidence type="ECO:0000256" key="3">
    <source>
        <dbReference type="ARBA" id="ARBA00022840"/>
    </source>
</evidence>
<evidence type="ECO:0000313" key="5">
    <source>
        <dbReference type="EMBL" id="MFC5293678.1"/>
    </source>
</evidence>
<gene>
    <name evidence="5" type="ORF">ACFPK2_11835</name>
</gene>
<dbReference type="InterPro" id="IPR003593">
    <property type="entry name" value="AAA+_ATPase"/>
</dbReference>
<dbReference type="PROSITE" id="PS50893">
    <property type="entry name" value="ABC_TRANSPORTER_2"/>
    <property type="match status" value="1"/>
</dbReference>
<dbReference type="GO" id="GO:0005524">
    <property type="term" value="F:ATP binding"/>
    <property type="evidence" value="ECO:0007669"/>
    <property type="project" value="UniProtKB-KW"/>
</dbReference>
<keyword evidence="3 5" id="KW-0067">ATP-binding</keyword>
<evidence type="ECO:0000259" key="4">
    <source>
        <dbReference type="PROSITE" id="PS50893"/>
    </source>
</evidence>
<protein>
    <submittedName>
        <fullName evidence="5">ABC transporter ATP-binding protein</fullName>
    </submittedName>
</protein>
<dbReference type="EMBL" id="JBHSLI010000004">
    <property type="protein sequence ID" value="MFC5293678.1"/>
    <property type="molecule type" value="Genomic_DNA"/>
</dbReference>
<dbReference type="Gene3D" id="3.40.50.300">
    <property type="entry name" value="P-loop containing nucleotide triphosphate hydrolases"/>
    <property type="match status" value="1"/>
</dbReference>
<dbReference type="Pfam" id="PF12399">
    <property type="entry name" value="BCA_ABC_TP_C"/>
    <property type="match status" value="1"/>
</dbReference>
<dbReference type="InterPro" id="IPR051120">
    <property type="entry name" value="ABC_AA/LPS_Transport"/>
</dbReference>
<dbReference type="InterPro" id="IPR003439">
    <property type="entry name" value="ABC_transporter-like_ATP-bd"/>
</dbReference>
<dbReference type="PANTHER" id="PTHR45772:SF7">
    <property type="entry name" value="AMINO ACID ABC TRANSPORTER ATP-BINDING PROTEIN"/>
    <property type="match status" value="1"/>
</dbReference>
<keyword evidence="1" id="KW-0813">Transport</keyword>
<dbReference type="SMART" id="SM00382">
    <property type="entry name" value="AAA"/>
    <property type="match status" value="1"/>
</dbReference>
<dbReference type="InterPro" id="IPR027417">
    <property type="entry name" value="P-loop_NTPase"/>
</dbReference>
<accession>A0ABW0F2N3</accession>
<dbReference type="InterPro" id="IPR032823">
    <property type="entry name" value="BCA_ABC_TP_C"/>
</dbReference>
<keyword evidence="2" id="KW-0547">Nucleotide-binding</keyword>
<proteinExistence type="predicted"/>
<evidence type="ECO:0000256" key="2">
    <source>
        <dbReference type="ARBA" id="ARBA00022741"/>
    </source>
</evidence>
<dbReference type="Pfam" id="PF00005">
    <property type="entry name" value="ABC_tran"/>
    <property type="match status" value="1"/>
</dbReference>
<name>A0ABW0F2N3_9HYPH</name>